<evidence type="ECO:0000313" key="3">
    <source>
        <dbReference type="EMBL" id="CAF1198869.1"/>
    </source>
</evidence>
<reference evidence="3" key="1">
    <citation type="submission" date="2021-02" db="EMBL/GenBank/DDBJ databases">
        <authorList>
            <person name="Nowell W R."/>
        </authorList>
    </citation>
    <scope>NUCLEOTIDE SEQUENCE</scope>
</reference>
<protein>
    <submittedName>
        <fullName evidence="3">Uncharacterized protein</fullName>
    </submittedName>
</protein>
<dbReference type="OrthoDB" id="10048811at2759"/>
<evidence type="ECO:0000256" key="1">
    <source>
        <dbReference type="SAM" id="Phobius"/>
    </source>
</evidence>
<evidence type="ECO:0000313" key="6">
    <source>
        <dbReference type="Proteomes" id="UP000663829"/>
    </source>
</evidence>
<dbReference type="EMBL" id="CAJOBC010008503">
    <property type="protein sequence ID" value="CAF3963497.1"/>
    <property type="molecule type" value="Genomic_DNA"/>
</dbReference>
<keyword evidence="1" id="KW-1133">Transmembrane helix</keyword>
<dbReference type="Proteomes" id="UP000681722">
    <property type="component" value="Unassembled WGS sequence"/>
</dbReference>
<dbReference type="EMBL" id="CAJNOK010011222">
    <property type="protein sequence ID" value="CAF1135271.1"/>
    <property type="molecule type" value="Genomic_DNA"/>
</dbReference>
<evidence type="ECO:0000313" key="5">
    <source>
        <dbReference type="EMBL" id="CAF3963497.1"/>
    </source>
</evidence>
<dbReference type="Proteomes" id="UP000682733">
    <property type="component" value="Unassembled WGS sequence"/>
</dbReference>
<organism evidence="3 6">
    <name type="scientific">Didymodactylos carnosus</name>
    <dbReference type="NCBI Taxonomy" id="1234261"/>
    <lineage>
        <taxon>Eukaryota</taxon>
        <taxon>Metazoa</taxon>
        <taxon>Spiralia</taxon>
        <taxon>Gnathifera</taxon>
        <taxon>Rotifera</taxon>
        <taxon>Eurotatoria</taxon>
        <taxon>Bdelloidea</taxon>
        <taxon>Philodinida</taxon>
        <taxon>Philodinidae</taxon>
        <taxon>Didymodactylos</taxon>
    </lineage>
</organism>
<feature type="transmembrane region" description="Helical" evidence="1">
    <location>
        <begin position="376"/>
        <end position="402"/>
    </location>
</feature>
<sequence>MTTIPNSARPLWSRLKDRLQQLNFFSDIEKQTAHDVRNQYLSTRIFLLLFTIALVLLVLYTSVEPISVTETVQRPTFSTYERLNAHYTQTLVCPCETIAIPYDNFVSFGPKYHQVCQSDFVSERWIEYLLRSLKWFPAGGPAFQVLATLCLLSQQIVKDELLIFYSTAFITDTLVSKLTFNQQVLALTNTFKDRTKTSFTTTLSSVKDLLQSNSLLTVLHTNYILAHADDDSASLVVFTCLYNGVCSCALSPLCVQEAGIYQNVNGRFQIIFNISNFYTGCYVVEALLQSSLAYFYNQTSMTELQSYLDLSNNSEKFNVTALDLSIPSNYAPTTTIGDLLNKLMIEDWNLQTSFESCFNACQPLLCTYTYSGHNGLIYVLTTTFGLIGGIATVLFFLVPLIVGIVRKNKNSGVIIVDNTAHIHLYIIPGFYMGCHTTESLLSSTLECFFDQSCLDAINTHVYNISEYPFDATVLNSSSKSQFTVNSTLRQIVQQLMIEEWNSEVSFDKYYNSCTPEECAYTYQKRTDLIYILTTITGLLGGLTTIFKLLIPPVVAFFRRKKDPGARERESLHAERLYVGCYIVDALLHSDLRCFYDQSCLSTLLNATQYPSDNITSLNASVTSQYTITTSIDQLVRNLLIEQWNDQTSYESYFDACQSRFCTYSYISSATLIYIITTIIGLIGGLTKVFKFIIPLAVRIVRRYMWSSIKQKLSWLDIQNNTVVPFPSASTNAIDNDRLTTIS</sequence>
<evidence type="ECO:0000313" key="4">
    <source>
        <dbReference type="EMBL" id="CAF3923294.1"/>
    </source>
</evidence>
<dbReference type="Proteomes" id="UP000663829">
    <property type="component" value="Unassembled WGS sequence"/>
</dbReference>
<dbReference type="EMBL" id="CAJNOQ010008502">
    <property type="protein sequence ID" value="CAF1198869.1"/>
    <property type="molecule type" value="Genomic_DNA"/>
</dbReference>
<keyword evidence="6" id="KW-1185">Reference proteome</keyword>
<dbReference type="EMBL" id="CAJOBA010023695">
    <property type="protein sequence ID" value="CAF3923294.1"/>
    <property type="molecule type" value="Genomic_DNA"/>
</dbReference>
<gene>
    <name evidence="3" type="ORF">GPM918_LOCUS23613</name>
    <name evidence="2" type="ORF">OVA965_LOCUS20853</name>
    <name evidence="5" type="ORF">SRO942_LOCUS23612</name>
    <name evidence="4" type="ORF">TMI583_LOCUS21355</name>
</gene>
<keyword evidence="1" id="KW-0812">Transmembrane</keyword>
<dbReference type="Proteomes" id="UP000677228">
    <property type="component" value="Unassembled WGS sequence"/>
</dbReference>
<keyword evidence="1" id="KW-0472">Membrane</keyword>
<feature type="transmembrane region" description="Helical" evidence="1">
    <location>
        <begin position="45"/>
        <end position="63"/>
    </location>
</feature>
<dbReference type="AlphaFoldDB" id="A0A814WAZ0"/>
<feature type="transmembrane region" description="Helical" evidence="1">
    <location>
        <begin position="528"/>
        <end position="550"/>
    </location>
</feature>
<accession>A0A814WAZ0</accession>
<feature type="transmembrane region" description="Helical" evidence="1">
    <location>
        <begin position="672"/>
        <end position="697"/>
    </location>
</feature>
<name>A0A814WAZ0_9BILA</name>
<proteinExistence type="predicted"/>
<comment type="caution">
    <text evidence="3">The sequence shown here is derived from an EMBL/GenBank/DDBJ whole genome shotgun (WGS) entry which is preliminary data.</text>
</comment>
<evidence type="ECO:0000313" key="2">
    <source>
        <dbReference type="EMBL" id="CAF1135271.1"/>
    </source>
</evidence>